<sequence>MPDVICNSSCLIALDNIAMVPLLQSIYGLMTITEEVRNEFGKEPEKWIEIKRVADRATLAVLETMVDLGEASTIALGLETPNSLLILDDLKARKLANQLHLKYTGLLGILVKAKQQGVLPSVRDVLRQLRSVNFRISVAMEQEILRLAQE</sequence>
<keyword evidence="2" id="KW-1185">Reference proteome</keyword>
<dbReference type="Pfam" id="PF11848">
    <property type="entry name" value="DUF3368"/>
    <property type="match status" value="1"/>
</dbReference>
<protein>
    <recommendedName>
        <fullName evidence="3">DUF3368 domain-containing protein</fullName>
    </recommendedName>
</protein>
<dbReference type="AlphaFoldDB" id="A0A0S6VR78"/>
<evidence type="ECO:0008006" key="3">
    <source>
        <dbReference type="Google" id="ProtNLM"/>
    </source>
</evidence>
<dbReference type="EMBL" id="DF820455">
    <property type="protein sequence ID" value="GAK49802.1"/>
    <property type="molecule type" value="Genomic_DNA"/>
</dbReference>
<evidence type="ECO:0000313" key="2">
    <source>
        <dbReference type="Proteomes" id="UP000030700"/>
    </source>
</evidence>
<dbReference type="PANTHER" id="PTHR39550">
    <property type="entry name" value="SLL0658 PROTEIN"/>
    <property type="match status" value="1"/>
</dbReference>
<proteinExistence type="predicted"/>
<name>A0A0S6VR78_9BACT</name>
<evidence type="ECO:0000313" key="1">
    <source>
        <dbReference type="EMBL" id="GAK49802.1"/>
    </source>
</evidence>
<dbReference type="HOGENOM" id="CLU_115769_1_0_0"/>
<dbReference type="STRING" id="1499966.U14_01026"/>
<dbReference type="Proteomes" id="UP000030700">
    <property type="component" value="Unassembled WGS sequence"/>
</dbReference>
<organism evidence="1">
    <name type="scientific">Candidatus Moduliflexus flocculans</name>
    <dbReference type="NCBI Taxonomy" id="1499966"/>
    <lineage>
        <taxon>Bacteria</taxon>
        <taxon>Candidatus Moduliflexota</taxon>
        <taxon>Candidatus Moduliflexia</taxon>
        <taxon>Candidatus Moduliflexales</taxon>
        <taxon>Candidatus Moduliflexaceae</taxon>
    </lineage>
</organism>
<accession>A0A0S6VR78</accession>
<dbReference type="InterPro" id="IPR021799">
    <property type="entry name" value="PIN-like_prokaryotic"/>
</dbReference>
<reference evidence="1" key="1">
    <citation type="journal article" date="2015" name="PeerJ">
        <title>First genomic representation of candidate bacterial phylum KSB3 points to enhanced environmental sensing as a trigger of wastewater bulking.</title>
        <authorList>
            <person name="Sekiguchi Y."/>
            <person name="Ohashi A."/>
            <person name="Parks D.H."/>
            <person name="Yamauchi T."/>
            <person name="Tyson G.W."/>
            <person name="Hugenholtz P."/>
        </authorList>
    </citation>
    <scope>NUCLEOTIDE SEQUENCE [LARGE SCALE GENOMIC DNA]</scope>
</reference>
<dbReference type="PANTHER" id="PTHR39550:SF1">
    <property type="entry name" value="SLL0658 PROTEIN"/>
    <property type="match status" value="1"/>
</dbReference>
<gene>
    <name evidence="1" type="ORF">U14_01026</name>
</gene>